<evidence type="ECO:0000256" key="2">
    <source>
        <dbReference type="SAM" id="SignalP"/>
    </source>
</evidence>
<keyword evidence="2" id="KW-0732">Signal</keyword>
<evidence type="ECO:0000313" key="3">
    <source>
        <dbReference type="EMBL" id="RNB86547.1"/>
    </source>
</evidence>
<organism evidence="3 4">
    <name type="scientific">Brevibacillus nitrificans</name>
    <dbReference type="NCBI Taxonomy" id="651560"/>
    <lineage>
        <taxon>Bacteria</taxon>
        <taxon>Bacillati</taxon>
        <taxon>Bacillota</taxon>
        <taxon>Bacilli</taxon>
        <taxon>Bacillales</taxon>
        <taxon>Paenibacillaceae</taxon>
        <taxon>Brevibacillus</taxon>
    </lineage>
</organism>
<evidence type="ECO:0000313" key="4">
    <source>
        <dbReference type="Proteomes" id="UP000269573"/>
    </source>
</evidence>
<dbReference type="Proteomes" id="UP000269573">
    <property type="component" value="Unassembled WGS sequence"/>
</dbReference>
<keyword evidence="4" id="KW-1185">Reference proteome</keyword>
<evidence type="ECO:0000256" key="1">
    <source>
        <dbReference type="SAM" id="Coils"/>
    </source>
</evidence>
<evidence type="ECO:0008006" key="5">
    <source>
        <dbReference type="Google" id="ProtNLM"/>
    </source>
</evidence>
<dbReference type="EMBL" id="RHHU01000005">
    <property type="protein sequence ID" value="RNB86547.1"/>
    <property type="molecule type" value="Genomic_DNA"/>
</dbReference>
<feature type="chain" id="PRO_5018154100" description="TolC family protein" evidence="2">
    <location>
        <begin position="28"/>
        <end position="355"/>
    </location>
</feature>
<feature type="coiled-coil region" evidence="1">
    <location>
        <begin position="157"/>
        <end position="188"/>
    </location>
</feature>
<reference evidence="3 4" key="1">
    <citation type="submission" date="2018-10" db="EMBL/GenBank/DDBJ databases">
        <title>Phylogenomics of Brevibacillus.</title>
        <authorList>
            <person name="Dunlap C."/>
        </authorList>
    </citation>
    <scope>NUCLEOTIDE SEQUENCE [LARGE SCALE GENOMIC DNA]</scope>
    <source>
        <strain evidence="3 4">JCM 15774</strain>
    </source>
</reference>
<protein>
    <recommendedName>
        <fullName evidence="5">TolC family protein</fullName>
    </recommendedName>
</protein>
<dbReference type="RefSeq" id="WP_122923522.1">
    <property type="nucleotide sequence ID" value="NZ_RHHU01000005.1"/>
</dbReference>
<comment type="caution">
    <text evidence="3">The sequence shown here is derived from an EMBL/GenBank/DDBJ whole genome shotgun (WGS) entry which is preliminary data.</text>
</comment>
<name>A0A3M8DHB5_9BACL</name>
<gene>
    <name evidence="3" type="ORF">EDM59_10195</name>
</gene>
<feature type="signal peptide" evidence="2">
    <location>
        <begin position="1"/>
        <end position="27"/>
    </location>
</feature>
<proteinExistence type="predicted"/>
<keyword evidence="1" id="KW-0175">Coiled coil</keyword>
<accession>A0A3M8DHB5</accession>
<dbReference type="SUPFAM" id="SSF56954">
    <property type="entry name" value="Outer membrane efflux proteins (OEP)"/>
    <property type="match status" value="1"/>
</dbReference>
<sequence length="355" mass="39679">MKLSLLSPVYGTTIVAAFLSVAAPAYAQSPEPVAALSAPVTVTDLTLEEAVEKAISSNIDVRMLKLDSDSAYYTTRLTLFNTNAMNPDSISSLNGAKSKYETAADAIRDHLVAVSSWKTQENTLRLDVHKAFFDAWAAQEKLDLQMKARKMQEWSRASSQEKEAEKGQEELEAAYREALTKLNLLMNENGSKEWRLMATDYAAASQISIEECKNTAYERRPDMIKAAAEKAFAQAKVDYINSYASLSTYPGRIAKNDLEKNELLWQKSQKKSDKEIEDNYAKVTRSKQAVDSIMAEENAAGEAYRNAYLSFLSGQVSKEQLAELKEKWLETTSKRIETTREYNLAVASLQYSTGF</sequence>
<dbReference type="AlphaFoldDB" id="A0A3M8DHB5"/>
<dbReference type="Gene3D" id="1.20.1600.10">
    <property type="entry name" value="Outer membrane efflux proteins (OEP)"/>
    <property type="match status" value="2"/>
</dbReference>